<dbReference type="Gene3D" id="3.40.190.150">
    <property type="entry name" value="Bordetella uptake gene, domain 1"/>
    <property type="match status" value="1"/>
</dbReference>
<dbReference type="PANTHER" id="PTHR42928:SF5">
    <property type="entry name" value="BLR1237 PROTEIN"/>
    <property type="match status" value="1"/>
</dbReference>
<dbReference type="Pfam" id="PF03401">
    <property type="entry name" value="TctC"/>
    <property type="match status" value="1"/>
</dbReference>
<comment type="caution">
    <text evidence="2">The sequence shown here is derived from an EMBL/GenBank/DDBJ whole genome shotgun (WGS) entry which is preliminary data.</text>
</comment>
<comment type="similarity">
    <text evidence="1">Belongs to the UPF0065 (bug) family.</text>
</comment>
<evidence type="ECO:0000313" key="2">
    <source>
        <dbReference type="EMBL" id="RKJ99593.1"/>
    </source>
</evidence>
<gene>
    <name evidence="2" type="ORF">CE154_007690</name>
</gene>
<dbReference type="Proteomes" id="UP000216225">
    <property type="component" value="Unassembled WGS sequence"/>
</dbReference>
<dbReference type="InterPro" id="IPR005064">
    <property type="entry name" value="BUG"/>
</dbReference>
<evidence type="ECO:0000313" key="3">
    <source>
        <dbReference type="Proteomes" id="UP000216225"/>
    </source>
</evidence>
<dbReference type="PANTHER" id="PTHR42928">
    <property type="entry name" value="TRICARBOXYLATE-BINDING PROTEIN"/>
    <property type="match status" value="1"/>
</dbReference>
<dbReference type="Gene3D" id="3.40.190.10">
    <property type="entry name" value="Periplasmic binding protein-like II"/>
    <property type="match status" value="1"/>
</dbReference>
<organism evidence="2 3">
    <name type="scientific">Alicycliphilus denitrificans</name>
    <dbReference type="NCBI Taxonomy" id="179636"/>
    <lineage>
        <taxon>Bacteria</taxon>
        <taxon>Pseudomonadati</taxon>
        <taxon>Pseudomonadota</taxon>
        <taxon>Betaproteobacteria</taxon>
        <taxon>Burkholderiales</taxon>
        <taxon>Comamonadaceae</taxon>
        <taxon>Alicycliphilus</taxon>
    </lineage>
</organism>
<name>A0A3R7F282_9BURK</name>
<evidence type="ECO:0000256" key="1">
    <source>
        <dbReference type="ARBA" id="ARBA00006987"/>
    </source>
</evidence>
<protein>
    <submittedName>
        <fullName evidence="2">Tripartite tricarboxylate transporter substrate binding protein</fullName>
    </submittedName>
</protein>
<dbReference type="PIRSF" id="PIRSF017082">
    <property type="entry name" value="YflP"/>
    <property type="match status" value="1"/>
</dbReference>
<dbReference type="SUPFAM" id="SSF53850">
    <property type="entry name" value="Periplasmic binding protein-like II"/>
    <property type="match status" value="1"/>
</dbReference>
<dbReference type="InterPro" id="IPR042100">
    <property type="entry name" value="Bug_dom1"/>
</dbReference>
<dbReference type="EMBL" id="NKDB02000001">
    <property type="protein sequence ID" value="RKJ99593.1"/>
    <property type="molecule type" value="Genomic_DNA"/>
</dbReference>
<dbReference type="AlphaFoldDB" id="A0A3R7F282"/>
<accession>A0A3R7F282</accession>
<proteinExistence type="inferred from homology"/>
<dbReference type="CDD" id="cd13578">
    <property type="entry name" value="PBP2_Bug27"/>
    <property type="match status" value="1"/>
</dbReference>
<sequence length="341" mass="37036">MQPAPFFTTRAYFRPKEVTMKSLSKLLGAVSLCALTTVVQAQAKFPSKTVRIVVPFGTGAMIDIIPRDFGNKLQEKWGVPVIVENRPGAASMLGAEYVAKAPADGYTLLMASSSTLSAAPFLYKNLRFDPLKDLVPVTLVSDAPSILLVSPQLPVNNLKEFVALAKSKPGEMSYASAGVGGIIHLQTEYFQGLTGIKMIHTPYVGSQQAVADLTSNRVQMMVDILASNTGNLQGKLLKPLASFTQKRLPQLPDVPTATEAGYPMVTGIWFGMAAPRGTPAEVIDKIQKDISAIINEPAFKKKYEDQGMYMIGNTPAEMQKIVSTEAERWKKVIQDARISIE</sequence>
<reference evidence="2 3" key="1">
    <citation type="submission" date="2018-09" db="EMBL/GenBank/DDBJ databases">
        <title>Genome comparison of Alicycliphilus sp. BQ1, a polyurethanolytic bacterium, with its closest phylogenetic relatives Alicycliphilus denitrificans BC and K601, unable to attack polyurethane.</title>
        <authorList>
            <person name="Loza-Tavera H."/>
            <person name="Lozano L."/>
            <person name="Cevallos M."/>
            <person name="Maya-Lucas O."/>
            <person name="Garcia-Mena J."/>
            <person name="Hernandez J."/>
        </authorList>
    </citation>
    <scope>NUCLEOTIDE SEQUENCE [LARGE SCALE GENOMIC DNA]</scope>
    <source>
        <strain evidence="2 3">BQ1</strain>
    </source>
</reference>